<dbReference type="SUPFAM" id="SSF55729">
    <property type="entry name" value="Acyl-CoA N-acyltransferases (Nat)"/>
    <property type="match status" value="1"/>
</dbReference>
<dbReference type="OrthoDB" id="7057833at2"/>
<dbReference type="RefSeq" id="WP_148065868.1">
    <property type="nucleotide sequence ID" value="NZ_VRYZ01000010.1"/>
</dbReference>
<dbReference type="Pfam" id="PF00583">
    <property type="entry name" value="Acetyltransf_1"/>
    <property type="match status" value="1"/>
</dbReference>
<keyword evidence="3" id="KW-1185">Reference proteome</keyword>
<evidence type="ECO:0000313" key="2">
    <source>
        <dbReference type="EMBL" id="TXS89116.1"/>
    </source>
</evidence>
<evidence type="ECO:0000259" key="1">
    <source>
        <dbReference type="PROSITE" id="PS51186"/>
    </source>
</evidence>
<dbReference type="EMBL" id="VRYZ01000010">
    <property type="protein sequence ID" value="TXS89116.1"/>
    <property type="molecule type" value="Genomic_DNA"/>
</dbReference>
<dbReference type="PANTHER" id="PTHR42791">
    <property type="entry name" value="GNAT FAMILY ACETYLTRANSFERASE"/>
    <property type="match status" value="1"/>
</dbReference>
<feature type="domain" description="N-acetyltransferase" evidence="1">
    <location>
        <begin position="12"/>
        <end position="206"/>
    </location>
</feature>
<dbReference type="GO" id="GO:0016747">
    <property type="term" value="F:acyltransferase activity, transferring groups other than amino-acyl groups"/>
    <property type="evidence" value="ECO:0007669"/>
    <property type="project" value="InterPro"/>
</dbReference>
<dbReference type="PROSITE" id="PS51186">
    <property type="entry name" value="GNAT"/>
    <property type="match status" value="1"/>
</dbReference>
<organism evidence="2 3">
    <name type="scientific">Parahaliea aestuarii</name>
    <dbReference type="NCBI Taxonomy" id="1852021"/>
    <lineage>
        <taxon>Bacteria</taxon>
        <taxon>Pseudomonadati</taxon>
        <taxon>Pseudomonadota</taxon>
        <taxon>Gammaproteobacteria</taxon>
        <taxon>Cellvibrionales</taxon>
        <taxon>Halieaceae</taxon>
        <taxon>Parahaliea</taxon>
    </lineage>
</organism>
<name>A0A5C8ZKM3_9GAMM</name>
<accession>A0A5C8ZKM3</accession>
<evidence type="ECO:0000313" key="3">
    <source>
        <dbReference type="Proteomes" id="UP000321933"/>
    </source>
</evidence>
<gene>
    <name evidence="2" type="ORF">FVW59_18505</name>
</gene>
<dbReference type="PANTHER" id="PTHR42791:SF1">
    <property type="entry name" value="N-ACETYLTRANSFERASE DOMAIN-CONTAINING PROTEIN"/>
    <property type="match status" value="1"/>
</dbReference>
<comment type="caution">
    <text evidence="2">The sequence shown here is derived from an EMBL/GenBank/DDBJ whole genome shotgun (WGS) entry which is preliminary data.</text>
</comment>
<dbReference type="InterPro" id="IPR000182">
    <property type="entry name" value="GNAT_dom"/>
</dbReference>
<dbReference type="Gene3D" id="3.40.630.30">
    <property type="match status" value="1"/>
</dbReference>
<reference evidence="2 3" key="1">
    <citation type="submission" date="2019-08" db="EMBL/GenBank/DDBJ databases">
        <title>Parahaliea maris sp. nov., isolated from the surface seawater.</title>
        <authorList>
            <person name="Liu Y."/>
        </authorList>
    </citation>
    <scope>NUCLEOTIDE SEQUENCE [LARGE SCALE GENOMIC DNA]</scope>
    <source>
        <strain evidence="2 3">S2-26</strain>
    </source>
</reference>
<keyword evidence="2" id="KW-0808">Transferase</keyword>
<dbReference type="Proteomes" id="UP000321933">
    <property type="component" value="Unassembled WGS sequence"/>
</dbReference>
<proteinExistence type="predicted"/>
<dbReference type="InterPro" id="IPR016181">
    <property type="entry name" value="Acyl_CoA_acyltransferase"/>
</dbReference>
<dbReference type="InterPro" id="IPR052523">
    <property type="entry name" value="Trichothecene_AcTrans"/>
</dbReference>
<protein>
    <submittedName>
        <fullName evidence="2">GNAT family N-acetyltransferase</fullName>
    </submittedName>
</protein>
<dbReference type="AlphaFoldDB" id="A0A5C8ZKM3"/>
<sequence>MEGKAAVDAGMPVIESASEGQLDALVATLSDAFEHDPILNWIFPDHRVYPDLFRLILRDSGLPRGMVQLEREGRGAALWLPPNIPFELPPGIALLKLVLRCLWRMGPGPLRRLQQQAGLFARHKPAEPHFHLQFIGARQRDQGQGVGAALLKAGLRACDIQHMPAYLECSNPRNLPLYQRHGFETGAEADLPNGGPHVWFMWREAR</sequence>